<dbReference type="OrthoDB" id="4682787at2759"/>
<keyword evidence="10" id="KW-1185">Reference proteome</keyword>
<evidence type="ECO:0000256" key="2">
    <source>
        <dbReference type="ARBA" id="ARBA00022692"/>
    </source>
</evidence>
<gene>
    <name evidence="9" type="ORF">PDIGIT_LOCUS14042</name>
</gene>
<evidence type="ECO:0000256" key="5">
    <source>
        <dbReference type="ARBA" id="ARBA00038359"/>
    </source>
</evidence>
<feature type="transmembrane region" description="Helical" evidence="7">
    <location>
        <begin position="42"/>
        <end position="64"/>
    </location>
</feature>
<reference evidence="9" key="1">
    <citation type="submission" date="2023-01" db="EMBL/GenBank/DDBJ databases">
        <authorList>
            <person name="Van Ghelder C."/>
            <person name="Rancurel C."/>
        </authorList>
    </citation>
    <scope>NUCLEOTIDE SEQUENCE</scope>
    <source>
        <strain evidence="9">CNCM I-4278</strain>
    </source>
</reference>
<feature type="transmembrane region" description="Helical" evidence="7">
    <location>
        <begin position="117"/>
        <end position="143"/>
    </location>
</feature>
<sequence length="377" mass="41583">MIDLSAINALPPAVQQRLFEGPALASPDGISQFSNPPNWNSLGYGVAITGIVTVGVLVSVQIYSRLRYHRKFGLEDYITISALISFATFMAFVLRIVVSPGIFVHQWDIQLKNMPDLLYNITATAIAYCPVVAFLKAGILLHWTKLFVPTGYRNGFWWACHITLWVNVVFYTICMFLQIFACSPRHKLWTPWAPGKCADVAMVYIIPACINVVFDFIILLIPQMVIWKLHASTAKKIGISALFAVGILATIAAGFRIRSTITFTEVEDVSYAVTELGLWAVAEMVAGFFALCLPHIPILFKHSPWIQKAISAIRSFSGQSSSRTGGSEPESAGRAGFGTFRKARRNPDASLFTDTHLSNRSFIPLSDVSASKNRSAV</sequence>
<keyword evidence="4 7" id="KW-0472">Membrane</keyword>
<dbReference type="PANTHER" id="PTHR33048:SF160">
    <property type="entry name" value="SAT4 FAMILY MEMBRANE PROTEIN"/>
    <property type="match status" value="1"/>
</dbReference>
<dbReference type="GO" id="GO:0016020">
    <property type="term" value="C:membrane"/>
    <property type="evidence" value="ECO:0007669"/>
    <property type="project" value="UniProtKB-SubCell"/>
</dbReference>
<evidence type="ECO:0000256" key="4">
    <source>
        <dbReference type="ARBA" id="ARBA00023136"/>
    </source>
</evidence>
<feature type="region of interest" description="Disordered" evidence="6">
    <location>
        <begin position="317"/>
        <end position="339"/>
    </location>
</feature>
<dbReference type="Pfam" id="PF20684">
    <property type="entry name" value="Fung_rhodopsin"/>
    <property type="match status" value="1"/>
</dbReference>
<feature type="transmembrane region" description="Helical" evidence="7">
    <location>
        <begin position="237"/>
        <end position="257"/>
    </location>
</feature>
<evidence type="ECO:0000256" key="1">
    <source>
        <dbReference type="ARBA" id="ARBA00004141"/>
    </source>
</evidence>
<dbReference type="EMBL" id="CAOQHR010000011">
    <property type="protein sequence ID" value="CAI6340857.1"/>
    <property type="molecule type" value="Genomic_DNA"/>
</dbReference>
<feature type="transmembrane region" description="Helical" evidence="7">
    <location>
        <begin position="201"/>
        <end position="225"/>
    </location>
</feature>
<keyword evidence="3 7" id="KW-1133">Transmembrane helix</keyword>
<evidence type="ECO:0000313" key="10">
    <source>
        <dbReference type="Proteomes" id="UP001152607"/>
    </source>
</evidence>
<comment type="subcellular location">
    <subcellularLocation>
        <location evidence="1">Membrane</location>
        <topology evidence="1">Multi-pass membrane protein</topology>
    </subcellularLocation>
</comment>
<dbReference type="AlphaFoldDB" id="A0A9W4UTG9"/>
<comment type="caution">
    <text evidence="9">The sequence shown here is derived from an EMBL/GenBank/DDBJ whole genome shotgun (WGS) entry which is preliminary data.</text>
</comment>
<dbReference type="Proteomes" id="UP001152607">
    <property type="component" value="Unassembled WGS sequence"/>
</dbReference>
<dbReference type="PANTHER" id="PTHR33048">
    <property type="entry name" value="PTH11-LIKE INTEGRAL MEMBRANE PROTEIN (AFU_ORTHOLOGUE AFUA_5G11245)"/>
    <property type="match status" value="1"/>
</dbReference>
<feature type="domain" description="Rhodopsin" evidence="8">
    <location>
        <begin position="61"/>
        <end position="301"/>
    </location>
</feature>
<evidence type="ECO:0000256" key="6">
    <source>
        <dbReference type="SAM" id="MobiDB-lite"/>
    </source>
</evidence>
<evidence type="ECO:0000256" key="3">
    <source>
        <dbReference type="ARBA" id="ARBA00022989"/>
    </source>
</evidence>
<protein>
    <recommendedName>
        <fullName evidence="8">Rhodopsin domain-containing protein</fullName>
    </recommendedName>
</protein>
<feature type="transmembrane region" description="Helical" evidence="7">
    <location>
        <begin position="155"/>
        <end position="181"/>
    </location>
</feature>
<evidence type="ECO:0000313" key="9">
    <source>
        <dbReference type="EMBL" id="CAI6340857.1"/>
    </source>
</evidence>
<dbReference type="InterPro" id="IPR049326">
    <property type="entry name" value="Rhodopsin_dom_fungi"/>
</dbReference>
<name>A0A9W4UTG9_9PLEO</name>
<feature type="transmembrane region" description="Helical" evidence="7">
    <location>
        <begin position="76"/>
        <end position="97"/>
    </location>
</feature>
<organism evidence="9 10">
    <name type="scientific">Periconia digitata</name>
    <dbReference type="NCBI Taxonomy" id="1303443"/>
    <lineage>
        <taxon>Eukaryota</taxon>
        <taxon>Fungi</taxon>
        <taxon>Dikarya</taxon>
        <taxon>Ascomycota</taxon>
        <taxon>Pezizomycotina</taxon>
        <taxon>Dothideomycetes</taxon>
        <taxon>Pleosporomycetidae</taxon>
        <taxon>Pleosporales</taxon>
        <taxon>Massarineae</taxon>
        <taxon>Periconiaceae</taxon>
        <taxon>Periconia</taxon>
    </lineage>
</organism>
<evidence type="ECO:0000256" key="7">
    <source>
        <dbReference type="SAM" id="Phobius"/>
    </source>
</evidence>
<proteinExistence type="inferred from homology"/>
<accession>A0A9W4UTG9</accession>
<dbReference type="InterPro" id="IPR052337">
    <property type="entry name" value="SAT4-like"/>
</dbReference>
<comment type="similarity">
    <text evidence="5">Belongs to the SAT4 family.</text>
</comment>
<evidence type="ECO:0000259" key="8">
    <source>
        <dbReference type="Pfam" id="PF20684"/>
    </source>
</evidence>
<feature type="transmembrane region" description="Helical" evidence="7">
    <location>
        <begin position="277"/>
        <end position="300"/>
    </location>
</feature>
<keyword evidence="2 7" id="KW-0812">Transmembrane</keyword>